<organism evidence="1 2">
    <name type="scientific">Triparma strigata</name>
    <dbReference type="NCBI Taxonomy" id="1606541"/>
    <lineage>
        <taxon>Eukaryota</taxon>
        <taxon>Sar</taxon>
        <taxon>Stramenopiles</taxon>
        <taxon>Ochrophyta</taxon>
        <taxon>Bolidophyceae</taxon>
        <taxon>Parmales</taxon>
        <taxon>Triparmaceae</taxon>
        <taxon>Triparma</taxon>
    </lineage>
</organism>
<dbReference type="AlphaFoldDB" id="A0A9W7B131"/>
<reference evidence="2" key="1">
    <citation type="journal article" date="2023" name="Commun. Biol.">
        <title>Genome analysis of Parmales, the sister group of diatoms, reveals the evolutionary specialization of diatoms from phago-mixotrophs to photoautotrophs.</title>
        <authorList>
            <person name="Ban H."/>
            <person name="Sato S."/>
            <person name="Yoshikawa S."/>
            <person name="Yamada K."/>
            <person name="Nakamura Y."/>
            <person name="Ichinomiya M."/>
            <person name="Sato N."/>
            <person name="Blanc-Mathieu R."/>
            <person name="Endo H."/>
            <person name="Kuwata A."/>
            <person name="Ogata H."/>
        </authorList>
    </citation>
    <scope>NUCLEOTIDE SEQUENCE [LARGE SCALE GENOMIC DNA]</scope>
    <source>
        <strain evidence="2">NIES 3701</strain>
    </source>
</reference>
<protein>
    <submittedName>
        <fullName evidence="1">Uncharacterized protein</fullName>
    </submittedName>
</protein>
<dbReference type="Proteomes" id="UP001165085">
    <property type="component" value="Unassembled WGS sequence"/>
</dbReference>
<comment type="caution">
    <text evidence="1">The sequence shown here is derived from an EMBL/GenBank/DDBJ whole genome shotgun (WGS) entry which is preliminary data.</text>
</comment>
<accession>A0A9W7B131</accession>
<keyword evidence="2" id="KW-1185">Reference proteome</keyword>
<evidence type="ECO:0000313" key="1">
    <source>
        <dbReference type="EMBL" id="GMH78024.1"/>
    </source>
</evidence>
<sequence>MDSRFDENIDRHCMETDSFTQTETHIIAGNPAHQSFSVTQYGLLGSKSPLLLAIAVRNCEGVVIGVLTATQMPDKSFTNGLSFGNEDCLVMHLMAQYTAGNIEKIAAKKVLSAASNNIVACENTLKTAIGVNQKAGMAGERTYAAKENNNYF</sequence>
<dbReference type="EMBL" id="BRXY01000216">
    <property type="protein sequence ID" value="GMH78024.1"/>
    <property type="molecule type" value="Genomic_DNA"/>
</dbReference>
<gene>
    <name evidence="1" type="ORF">TrST_g10617</name>
</gene>
<evidence type="ECO:0000313" key="2">
    <source>
        <dbReference type="Proteomes" id="UP001165085"/>
    </source>
</evidence>
<proteinExistence type="predicted"/>
<name>A0A9W7B131_9STRA</name>